<reference evidence="2" key="1">
    <citation type="submission" date="2017-11" db="EMBL/GenBank/DDBJ databases">
        <authorList>
            <person name="Kuznetsova I."/>
            <person name="Sazanova A."/>
            <person name="Chirak E."/>
            <person name="Safronova V."/>
            <person name="Willems A."/>
        </authorList>
    </citation>
    <scope>NUCLEOTIDE SEQUENCE [LARGE SCALE GENOMIC DNA]</scope>
    <source>
        <strain evidence="2">CCBAU 03422</strain>
    </source>
</reference>
<keyword evidence="2" id="KW-1185">Reference proteome</keyword>
<dbReference type="Proteomes" id="UP000241764">
    <property type="component" value="Unassembled WGS sequence"/>
</dbReference>
<evidence type="ECO:0000313" key="1">
    <source>
        <dbReference type="EMBL" id="PSH61662.1"/>
    </source>
</evidence>
<comment type="caution">
    <text evidence="1">The sequence shown here is derived from an EMBL/GenBank/DDBJ whole genome shotgun (WGS) entry which is preliminary data.</text>
</comment>
<protein>
    <submittedName>
        <fullName evidence="1">Uncharacterized protein</fullName>
    </submittedName>
</protein>
<proteinExistence type="predicted"/>
<name>A0A2P7B5C2_9HYPH</name>
<sequence length="98" mass="10323">MALSQFAAADALHAQAEDASFTDFPFLVHCEAAGVDHAFYLSKIDPDGVAVYISPDRLAGTLTITGKAQLIGGEGSGNCAGKTLEQLRSTGQAYYLQR</sequence>
<dbReference type="EMBL" id="PGGM01000012">
    <property type="protein sequence ID" value="PSH61662.1"/>
    <property type="molecule type" value="Genomic_DNA"/>
</dbReference>
<evidence type="ECO:0000313" key="2">
    <source>
        <dbReference type="Proteomes" id="UP000241764"/>
    </source>
</evidence>
<dbReference type="OrthoDB" id="8390160at2"/>
<accession>A0A2P7B5C2</accession>
<dbReference type="AlphaFoldDB" id="A0A2P7B5C2"/>
<organism evidence="1 2">
    <name type="scientific">Phyllobacterium sophorae</name>
    <dbReference type="NCBI Taxonomy" id="1520277"/>
    <lineage>
        <taxon>Bacteria</taxon>
        <taxon>Pseudomonadati</taxon>
        <taxon>Pseudomonadota</taxon>
        <taxon>Alphaproteobacteria</taxon>
        <taxon>Hyphomicrobiales</taxon>
        <taxon>Phyllobacteriaceae</taxon>
        <taxon>Phyllobacterium</taxon>
    </lineage>
</organism>
<gene>
    <name evidence="1" type="ORF">CU103_22395</name>
</gene>